<dbReference type="GO" id="GO:0005096">
    <property type="term" value="F:GTPase activator activity"/>
    <property type="evidence" value="ECO:0007669"/>
    <property type="project" value="TreeGrafter"/>
</dbReference>
<feature type="compositionally biased region" description="Polar residues" evidence="2">
    <location>
        <begin position="684"/>
        <end position="694"/>
    </location>
</feature>
<feature type="region of interest" description="Disordered" evidence="2">
    <location>
        <begin position="165"/>
        <end position="200"/>
    </location>
</feature>
<dbReference type="SUPFAM" id="SSF46785">
    <property type="entry name" value="Winged helix' DNA-binding domain"/>
    <property type="match status" value="1"/>
</dbReference>
<feature type="compositionally biased region" description="Low complexity" evidence="2">
    <location>
        <begin position="873"/>
        <end position="885"/>
    </location>
</feature>
<feature type="compositionally biased region" description="Low complexity" evidence="2">
    <location>
        <begin position="816"/>
        <end position="830"/>
    </location>
</feature>
<feature type="region of interest" description="Disordered" evidence="2">
    <location>
        <begin position="684"/>
        <end position="758"/>
    </location>
</feature>
<proteinExistence type="predicted"/>
<dbReference type="Gene3D" id="1.10.10.10">
    <property type="entry name" value="Winged helix-like DNA-binding domain superfamily/Winged helix DNA-binding domain"/>
    <property type="match status" value="1"/>
</dbReference>
<dbReference type="Pfam" id="PF00620">
    <property type="entry name" value="RhoGAP"/>
    <property type="match status" value="1"/>
</dbReference>
<dbReference type="InterPro" id="IPR031160">
    <property type="entry name" value="F_BAR_dom"/>
</dbReference>
<dbReference type="InterPro" id="IPR008936">
    <property type="entry name" value="Rho_GTPase_activation_prot"/>
</dbReference>
<dbReference type="GO" id="GO:0007010">
    <property type="term" value="P:cytoskeleton organization"/>
    <property type="evidence" value="ECO:0007669"/>
    <property type="project" value="TreeGrafter"/>
</dbReference>
<evidence type="ECO:0000313" key="6">
    <source>
        <dbReference type="EMBL" id="RPB22013.1"/>
    </source>
</evidence>
<evidence type="ECO:0000259" key="5">
    <source>
        <dbReference type="PROSITE" id="PS51741"/>
    </source>
</evidence>
<reference evidence="6 7" key="1">
    <citation type="journal article" date="2018" name="Nat. Ecol. Evol.">
        <title>Pezizomycetes genomes reveal the molecular basis of ectomycorrhizal truffle lifestyle.</title>
        <authorList>
            <person name="Murat C."/>
            <person name="Payen T."/>
            <person name="Noel B."/>
            <person name="Kuo A."/>
            <person name="Morin E."/>
            <person name="Chen J."/>
            <person name="Kohler A."/>
            <person name="Krizsan K."/>
            <person name="Balestrini R."/>
            <person name="Da Silva C."/>
            <person name="Montanini B."/>
            <person name="Hainaut M."/>
            <person name="Levati E."/>
            <person name="Barry K.W."/>
            <person name="Belfiori B."/>
            <person name="Cichocki N."/>
            <person name="Clum A."/>
            <person name="Dockter R.B."/>
            <person name="Fauchery L."/>
            <person name="Guy J."/>
            <person name="Iotti M."/>
            <person name="Le Tacon F."/>
            <person name="Lindquist E.A."/>
            <person name="Lipzen A."/>
            <person name="Malagnac F."/>
            <person name="Mello A."/>
            <person name="Molinier V."/>
            <person name="Miyauchi S."/>
            <person name="Poulain J."/>
            <person name="Riccioni C."/>
            <person name="Rubini A."/>
            <person name="Sitrit Y."/>
            <person name="Splivallo R."/>
            <person name="Traeger S."/>
            <person name="Wang M."/>
            <person name="Zifcakova L."/>
            <person name="Wipf D."/>
            <person name="Zambonelli A."/>
            <person name="Paolocci F."/>
            <person name="Nowrousian M."/>
            <person name="Ottonello S."/>
            <person name="Baldrian P."/>
            <person name="Spatafora J.W."/>
            <person name="Henrissat B."/>
            <person name="Nagy L.G."/>
            <person name="Aury J.M."/>
            <person name="Wincker P."/>
            <person name="Grigoriev I.V."/>
            <person name="Bonfante P."/>
            <person name="Martin F.M."/>
        </authorList>
    </citation>
    <scope>NUCLEOTIDE SEQUENCE [LARGE SCALE GENOMIC DNA]</scope>
    <source>
        <strain evidence="6 7">ATCC MYA-4762</strain>
    </source>
</reference>
<dbReference type="InParanoid" id="A0A3N4LGK3"/>
<dbReference type="FunFam" id="1.10.555.10:FF:000044">
    <property type="entry name" value="Rho-gtpase-activating protein 8"/>
    <property type="match status" value="1"/>
</dbReference>
<dbReference type="SMART" id="SM00055">
    <property type="entry name" value="FCH"/>
    <property type="match status" value="1"/>
</dbReference>
<dbReference type="InterPro" id="IPR036388">
    <property type="entry name" value="WH-like_DNA-bd_sf"/>
</dbReference>
<dbReference type="EMBL" id="ML121555">
    <property type="protein sequence ID" value="RPB22013.1"/>
    <property type="molecule type" value="Genomic_DNA"/>
</dbReference>
<dbReference type="GO" id="GO:0000935">
    <property type="term" value="C:division septum"/>
    <property type="evidence" value="ECO:0007669"/>
    <property type="project" value="TreeGrafter"/>
</dbReference>
<dbReference type="SMART" id="SM00049">
    <property type="entry name" value="DEP"/>
    <property type="match status" value="1"/>
</dbReference>
<organism evidence="6 7">
    <name type="scientific">Terfezia boudieri ATCC MYA-4762</name>
    <dbReference type="NCBI Taxonomy" id="1051890"/>
    <lineage>
        <taxon>Eukaryota</taxon>
        <taxon>Fungi</taxon>
        <taxon>Dikarya</taxon>
        <taxon>Ascomycota</taxon>
        <taxon>Pezizomycotina</taxon>
        <taxon>Pezizomycetes</taxon>
        <taxon>Pezizales</taxon>
        <taxon>Pezizaceae</taxon>
        <taxon>Terfezia</taxon>
    </lineage>
</organism>
<evidence type="ECO:0000259" key="3">
    <source>
        <dbReference type="PROSITE" id="PS50186"/>
    </source>
</evidence>
<dbReference type="GO" id="GO:0005737">
    <property type="term" value="C:cytoplasm"/>
    <property type="evidence" value="ECO:0007669"/>
    <property type="project" value="TreeGrafter"/>
</dbReference>
<feature type="region of interest" description="Disordered" evidence="2">
    <location>
        <begin position="801"/>
        <end position="854"/>
    </location>
</feature>
<dbReference type="Pfam" id="PF00610">
    <property type="entry name" value="DEP"/>
    <property type="match status" value="1"/>
</dbReference>
<dbReference type="Proteomes" id="UP000267821">
    <property type="component" value="Unassembled WGS sequence"/>
</dbReference>
<protein>
    <recommendedName>
        <fullName evidence="8">Rho-GTPase-activating protein 8</fullName>
    </recommendedName>
</protein>
<feature type="domain" description="DEP" evidence="3">
    <location>
        <begin position="237"/>
        <end position="306"/>
    </location>
</feature>
<dbReference type="PANTHER" id="PTHR23065:SF17">
    <property type="entry name" value="RHO-GTPASE-ACTIVATING PROTEIN RGD2"/>
    <property type="match status" value="1"/>
</dbReference>
<evidence type="ECO:0000256" key="1">
    <source>
        <dbReference type="PROSITE-ProRule" id="PRU01077"/>
    </source>
</evidence>
<keyword evidence="7" id="KW-1185">Reference proteome</keyword>
<feature type="domain" description="Rho-GAP" evidence="4">
    <location>
        <begin position="476"/>
        <end position="674"/>
    </location>
</feature>
<feature type="region of interest" description="Disordered" evidence="2">
    <location>
        <begin position="873"/>
        <end position="894"/>
    </location>
</feature>
<feature type="compositionally biased region" description="Low complexity" evidence="2">
    <location>
        <begin position="711"/>
        <end position="723"/>
    </location>
</feature>
<dbReference type="SUPFAM" id="SSF103657">
    <property type="entry name" value="BAR/IMD domain-like"/>
    <property type="match status" value="1"/>
</dbReference>
<evidence type="ECO:0000313" key="7">
    <source>
        <dbReference type="Proteomes" id="UP000267821"/>
    </source>
</evidence>
<dbReference type="OrthoDB" id="2155291at2759"/>
<sequence length="894" mass="98560">MPSGFVDSFWSSDYATGLNVLFDKLQQGCVENQQVVQVARLRADAEDAYGQRLLTIAPAAERPGGFARDDGASVRKAYDGLTNEMEEAGKAHRKVADNIRQLVIEPFSNWCEEHESRVTGSFDDLQLNIKAHERQAEAVKKLRSTYFNKCRLVEDLEEETKFLGPENATKPATTEAPAVPSVSSAPAIKLPEPEDPESEEPLELGDLFYHPNEVKKIISHMLEVIPMGEHKVAILGTYENVSTGEKITEFIQQNLQATSVSHAERIGQDLVHHGFLRLVGSVGSTFSNSSKMHYQWRDKAFQMTGKPKPKKEEPRSLQRAPTMAAIDFQVDSPNSAVGDFLGSLLTQPRPGETAGDRLRREAKEADERYKSAVKKLDLMRCALEESIMAHLKFMEQCELDRLRAIKAVILDFSGAIGNIIPSIQSTVDNLLLYQETVQPLGDLRFMLDTYRTGSFAPKVVTYENYYNSADEQTFGLDLEVRARADRKRVPLVITGILTYLDHHYPDLEGDEARRGIWLVDVPLESTHHLRNAINTGKAIPKEVLANYEIPVVASVLRLYLLELPDSLVSSTKYEIIKTVYTTHGSEGDDRARLAVIQNTLGSLPLTNIATLDAITTHFTRLIELTSADEQFITNLAHSLANCILRPRVESSLTQHERHSYRLVRDLFAHRESVFGELKRASTLNSGRSRAISTDESQRRAHVEARNRAVISTARSRQSSPAPSSRHRRDASSDMSITRFPISTGSPPSGSGSPATRFRPQSLEVPAGLPMAHINEQLQQHYAQEAALAANAGITVDLSGMTNEPEQFQDGTEGDLSRGSSLSRSGVASSGNRFKRPGGGLARTAHANQAASKRESMVGEIGVVEGYGGYYGAGSAASSPVSARGVQLSDRPMDD</sequence>
<dbReference type="STRING" id="1051890.A0A3N4LGK3"/>
<feature type="domain" description="F-BAR" evidence="5">
    <location>
        <begin position="3"/>
        <end position="442"/>
    </location>
</feature>
<dbReference type="PROSITE" id="PS51741">
    <property type="entry name" value="F_BAR"/>
    <property type="match status" value="1"/>
</dbReference>
<dbReference type="SMART" id="SM00324">
    <property type="entry name" value="RhoGAP"/>
    <property type="match status" value="1"/>
</dbReference>
<dbReference type="FunCoup" id="A0A3N4LGK3">
    <property type="interactions" value="51"/>
</dbReference>
<dbReference type="InterPro" id="IPR001060">
    <property type="entry name" value="FCH_dom"/>
</dbReference>
<dbReference type="PROSITE" id="PS50238">
    <property type="entry name" value="RHOGAP"/>
    <property type="match status" value="1"/>
</dbReference>
<dbReference type="Gene3D" id="1.20.1270.60">
    <property type="entry name" value="Arfaptin homology (AH) domain/BAR domain"/>
    <property type="match status" value="2"/>
</dbReference>
<keyword evidence="1" id="KW-0175">Coiled coil</keyword>
<dbReference type="InterPro" id="IPR027267">
    <property type="entry name" value="AH/BAR_dom_sf"/>
</dbReference>
<evidence type="ECO:0008006" key="8">
    <source>
        <dbReference type="Google" id="ProtNLM"/>
    </source>
</evidence>
<feature type="compositionally biased region" description="Basic and acidic residues" evidence="2">
    <location>
        <begin position="695"/>
        <end position="706"/>
    </location>
</feature>
<dbReference type="GO" id="GO:0007264">
    <property type="term" value="P:small GTPase-mediated signal transduction"/>
    <property type="evidence" value="ECO:0007669"/>
    <property type="project" value="TreeGrafter"/>
</dbReference>
<name>A0A3N4LGK3_9PEZI</name>
<dbReference type="SUPFAM" id="SSF48350">
    <property type="entry name" value="GTPase activation domain, GAP"/>
    <property type="match status" value="1"/>
</dbReference>
<gene>
    <name evidence="6" type="ORF">L211DRAFT_886175</name>
</gene>
<accession>A0A3N4LGK3</accession>
<evidence type="ECO:0000259" key="4">
    <source>
        <dbReference type="PROSITE" id="PS50238"/>
    </source>
</evidence>
<dbReference type="PANTHER" id="PTHR23065">
    <property type="entry name" value="PROLINE-SERINE-THREONINE PHOSPHATASE INTERACTING PROTEIN 1"/>
    <property type="match status" value="1"/>
</dbReference>
<dbReference type="GO" id="GO:0005886">
    <property type="term" value="C:plasma membrane"/>
    <property type="evidence" value="ECO:0007669"/>
    <property type="project" value="TreeGrafter"/>
</dbReference>
<dbReference type="Pfam" id="PF00611">
    <property type="entry name" value="FCH"/>
    <property type="match status" value="1"/>
</dbReference>
<dbReference type="InterPro" id="IPR000591">
    <property type="entry name" value="DEP_dom"/>
</dbReference>
<feature type="compositionally biased region" description="Low complexity" evidence="2">
    <location>
        <begin position="744"/>
        <end position="753"/>
    </location>
</feature>
<dbReference type="AlphaFoldDB" id="A0A3N4LGK3"/>
<dbReference type="Gene3D" id="1.10.555.10">
    <property type="entry name" value="Rho GTPase activation protein"/>
    <property type="match status" value="1"/>
</dbReference>
<dbReference type="InterPro" id="IPR036390">
    <property type="entry name" value="WH_DNA-bd_sf"/>
</dbReference>
<evidence type="ECO:0000256" key="2">
    <source>
        <dbReference type="SAM" id="MobiDB-lite"/>
    </source>
</evidence>
<dbReference type="InterPro" id="IPR000198">
    <property type="entry name" value="RhoGAP_dom"/>
</dbReference>
<dbReference type="PROSITE" id="PS50186">
    <property type="entry name" value="DEP"/>
    <property type="match status" value="1"/>
</dbReference>
<dbReference type="CDD" id="cd04399">
    <property type="entry name" value="RhoGAP_fRGD2"/>
    <property type="match status" value="1"/>
</dbReference>
<feature type="compositionally biased region" description="Low complexity" evidence="2">
    <location>
        <begin position="176"/>
        <end position="187"/>
    </location>
</feature>